<dbReference type="InterPro" id="IPR025841">
    <property type="entry name" value="CP_ATPgrasp_2"/>
</dbReference>
<dbReference type="PANTHER" id="PTHR34595">
    <property type="entry name" value="BLR5612 PROTEIN"/>
    <property type="match status" value="1"/>
</dbReference>
<dbReference type="Pfam" id="PF14403">
    <property type="entry name" value="CP_ATPgrasp_2"/>
    <property type="match status" value="1"/>
</dbReference>
<dbReference type="PANTHER" id="PTHR34595:SF7">
    <property type="entry name" value="SLL1039 PROTEIN"/>
    <property type="match status" value="1"/>
</dbReference>
<dbReference type="Proteomes" id="UP001324993">
    <property type="component" value="Chromosome"/>
</dbReference>
<organism evidence="3 4">
    <name type="scientific">Coraliomargarita algicola</name>
    <dbReference type="NCBI Taxonomy" id="3092156"/>
    <lineage>
        <taxon>Bacteria</taxon>
        <taxon>Pseudomonadati</taxon>
        <taxon>Verrucomicrobiota</taxon>
        <taxon>Opitutia</taxon>
        <taxon>Puniceicoccales</taxon>
        <taxon>Coraliomargaritaceae</taxon>
        <taxon>Coraliomargarita</taxon>
    </lineage>
</organism>
<keyword evidence="4" id="KW-1185">Reference proteome</keyword>
<sequence length="854" mass="96153">MRNIDETSSKLDPFRDFHGEASSAAFDCHGIARKPYSPIVDVIRSCSKSDLGQRQKRLNHAVEELGLQFSDVTSSRSSANPWRLDLFPLSLSATEWQRISSGVVQRALAFNAYAQDLYSEQNILRERVIPHDLALRDPAFLRQLSGIEVPYGEYSQFGAFDLVDAGEGDWRVVEHHMGAPFGLSHVLQNRRILSQVFPELYERVDVAPVAGFSTYLLEMLRAQSSRANPHILLLTSGQPGQAYFEEAFIARHMGISIAQPSDLLVRESCVFLKTIRGLEPVDVIYRRVESAALDPIAVPNANAFGLPGLINAWRQGNVAIVNAPGSGVADNRALLRYSDRIIRQYRHESPILRSVETFHLSDVDQRDYVAEHAAQLVLKPMQDHDMLWQICGGRPGQSMASMERLAKRHPEYFVAQSIPDPAMLPQFKDGEFTAKGGYLRVYYILGKEPIVLPGGMVRQKVTGHRTRRLTIATDGLKDVWVPDSVVKDSAPKRLPTAMGERFSISSRIAESLYWAGRYLERAENTSRQFHTLERLRWDQMAHAEQRTYWPLLQAVAAATGQSDVTKRKRPPRDTLPFSKSLLLDANKGASVRACIGHARNCLEKVREVISPECREVLEDITLYLNVEAKRVVTRARLTELCEHIVSELARFNGTAERTMPHDDTWQFLRIGIFFERAVGALAVLKVAMPRLIEAYHEVDEESADLTALLRLLGSLDAYRREFRSRAYVDRICSLILQGKHVPSSVNFCLRNLDYAISTLSHGEDRALGGDLRQQIRVLLEVLAHFPLAQSPMGEVDWLDAGEVQPKSMHHTADFVGEAFSGLAEQVEALHGRLEDIFFSHQDVFAREPTLFAMD</sequence>
<evidence type="ECO:0000313" key="3">
    <source>
        <dbReference type="EMBL" id="WPJ98147.1"/>
    </source>
</evidence>
<evidence type="ECO:0000259" key="1">
    <source>
        <dbReference type="Pfam" id="PF04168"/>
    </source>
</evidence>
<dbReference type="Pfam" id="PF04168">
    <property type="entry name" value="Alpha-E"/>
    <property type="match status" value="1"/>
</dbReference>
<dbReference type="InterPro" id="IPR051680">
    <property type="entry name" value="ATP-dep_Glu-Cys_Ligase-2"/>
</dbReference>
<dbReference type="Gene3D" id="3.40.50.11290">
    <property type="match status" value="1"/>
</dbReference>
<dbReference type="SUPFAM" id="SSF56059">
    <property type="entry name" value="Glutathione synthetase ATP-binding domain-like"/>
    <property type="match status" value="1"/>
</dbReference>
<gene>
    <name evidence="3" type="ORF">SH580_10595</name>
</gene>
<proteinExistence type="predicted"/>
<dbReference type="RefSeq" id="WP_319834950.1">
    <property type="nucleotide sequence ID" value="NZ_CP138858.1"/>
</dbReference>
<name>A0ABZ0RPX1_9BACT</name>
<feature type="domain" description="DUF403" evidence="1">
    <location>
        <begin position="505"/>
        <end position="783"/>
    </location>
</feature>
<dbReference type="InterPro" id="IPR007296">
    <property type="entry name" value="DUF403"/>
</dbReference>
<dbReference type="EMBL" id="CP138858">
    <property type="protein sequence ID" value="WPJ98147.1"/>
    <property type="molecule type" value="Genomic_DNA"/>
</dbReference>
<reference evidence="3 4" key="1">
    <citation type="submission" date="2023-11" db="EMBL/GenBank/DDBJ databases">
        <title>Coraliomargarita sp. nov., isolated from marine algae.</title>
        <authorList>
            <person name="Lee J.K."/>
            <person name="Baek J.H."/>
            <person name="Kim J.M."/>
            <person name="Choi D.G."/>
            <person name="Jeon C.O."/>
        </authorList>
    </citation>
    <scope>NUCLEOTIDE SEQUENCE [LARGE SCALE GENOMIC DNA]</scope>
    <source>
        <strain evidence="3 4">J2-16</strain>
    </source>
</reference>
<protein>
    <submittedName>
        <fullName evidence="3">Circularly permuted type 2 ATP-grasp protein</fullName>
    </submittedName>
</protein>
<accession>A0ABZ0RPX1</accession>
<evidence type="ECO:0000259" key="2">
    <source>
        <dbReference type="Pfam" id="PF14403"/>
    </source>
</evidence>
<feature type="domain" description="Circularly permuted ATP-grasp type 2" evidence="2">
    <location>
        <begin position="88"/>
        <end position="458"/>
    </location>
</feature>
<evidence type="ECO:0000313" key="4">
    <source>
        <dbReference type="Proteomes" id="UP001324993"/>
    </source>
</evidence>